<feature type="compositionally biased region" description="Low complexity" evidence="1">
    <location>
        <begin position="214"/>
        <end position="226"/>
    </location>
</feature>
<evidence type="ECO:0000256" key="1">
    <source>
        <dbReference type="SAM" id="MobiDB-lite"/>
    </source>
</evidence>
<evidence type="ECO:0000259" key="2">
    <source>
        <dbReference type="Pfam" id="PF13276"/>
    </source>
</evidence>
<protein>
    <recommendedName>
        <fullName evidence="2">HTH-like domain-containing protein</fullName>
    </recommendedName>
</protein>
<evidence type="ECO:0000313" key="3">
    <source>
        <dbReference type="EMBL" id="SJM35139.1"/>
    </source>
</evidence>
<evidence type="ECO:0000313" key="4">
    <source>
        <dbReference type="Proteomes" id="UP000245698"/>
    </source>
</evidence>
<dbReference type="SUPFAM" id="SSF53098">
    <property type="entry name" value="Ribonuclease H-like"/>
    <property type="match status" value="1"/>
</dbReference>
<dbReference type="EMBL" id="FUIG01000070">
    <property type="protein sequence ID" value="SJM35139.1"/>
    <property type="molecule type" value="Genomic_DNA"/>
</dbReference>
<proteinExistence type="predicted"/>
<dbReference type="AlphaFoldDB" id="A0A2P9AVJ5"/>
<dbReference type="GO" id="GO:0003676">
    <property type="term" value="F:nucleic acid binding"/>
    <property type="evidence" value="ECO:0007669"/>
    <property type="project" value="InterPro"/>
</dbReference>
<dbReference type="InterPro" id="IPR036397">
    <property type="entry name" value="RNaseH_sf"/>
</dbReference>
<name>A0A2P9AVJ5_9HYPH</name>
<dbReference type="PANTHER" id="PTHR47515:SF1">
    <property type="entry name" value="BLR2054 PROTEIN"/>
    <property type="match status" value="1"/>
</dbReference>
<keyword evidence="4" id="KW-1185">Reference proteome</keyword>
<feature type="domain" description="HTH-like" evidence="2">
    <location>
        <begin position="37"/>
        <end position="88"/>
    </location>
</feature>
<dbReference type="Proteomes" id="UP000245698">
    <property type="component" value="Unassembled WGS sequence"/>
</dbReference>
<reference evidence="4" key="1">
    <citation type="submission" date="2016-12" db="EMBL/GenBank/DDBJ databases">
        <authorList>
            <person name="Brunel B."/>
        </authorList>
    </citation>
    <scope>NUCLEOTIDE SEQUENCE [LARGE SCALE GENOMIC DNA]</scope>
</reference>
<feature type="region of interest" description="Disordered" evidence="1">
    <location>
        <begin position="214"/>
        <end position="239"/>
    </location>
</feature>
<dbReference type="InterPro" id="IPR012337">
    <property type="entry name" value="RNaseH-like_sf"/>
</dbReference>
<organism evidence="3 4">
    <name type="scientific">Mesorhizobium delmotii</name>
    <dbReference type="NCBI Taxonomy" id="1631247"/>
    <lineage>
        <taxon>Bacteria</taxon>
        <taxon>Pseudomonadati</taxon>
        <taxon>Pseudomonadota</taxon>
        <taxon>Alphaproteobacteria</taxon>
        <taxon>Hyphomicrobiales</taxon>
        <taxon>Phyllobacteriaceae</taxon>
        <taxon>Mesorhizobium</taxon>
    </lineage>
</organism>
<accession>A0A2P9AVJ5</accession>
<gene>
    <name evidence="3" type="ORF">BQ8482_60150</name>
</gene>
<dbReference type="InterPro" id="IPR025948">
    <property type="entry name" value="HTH-like_dom"/>
</dbReference>
<dbReference type="PANTHER" id="PTHR47515">
    <property type="entry name" value="LOW CALCIUM RESPONSE LOCUS PROTEIN T"/>
    <property type="match status" value="1"/>
</dbReference>
<dbReference type="Gene3D" id="3.30.420.10">
    <property type="entry name" value="Ribonuclease H-like superfamily/Ribonuclease H"/>
    <property type="match status" value="1"/>
</dbReference>
<sequence>MWLANSACPNDGRAGFLASIDSTQRKVPKTSDDEAALTADIIALATHYGRCGYRRITAMLRRSGWAVNRKRVERIWRREGLKVPQKQPKRGRLWCNETSCIRLRPQHPNHVLSYDFVQDRTHNGRSFRMLNIIDEFTRECLTIRIGRKLKAVDVIDTLSDLVILRGVPGHIRSTTARSSLPRRCANGLQLSAPGPPISCQVALGRTATARASTRSSATSCSMAKSSTHWKRPRSSSKAGGAITIQCATLSPWLSSTRPGGGPVAGYAPQTRFAGHAGRSANTRHALTFQPDHPLGFGHQRYPFPGIFDRPVPPSAAATSPRFRPHPPKVSDCLLVNRVLPY</sequence>
<dbReference type="Pfam" id="PF13276">
    <property type="entry name" value="HTH_21"/>
    <property type="match status" value="1"/>
</dbReference>